<proteinExistence type="predicted"/>
<dbReference type="SUPFAM" id="SSF55961">
    <property type="entry name" value="Bet v1-like"/>
    <property type="match status" value="1"/>
</dbReference>
<dbReference type="AlphaFoldDB" id="A0A921NQ34"/>
<dbReference type="Gene3D" id="3.30.530.20">
    <property type="match status" value="1"/>
</dbReference>
<dbReference type="InterPro" id="IPR019587">
    <property type="entry name" value="Polyketide_cyclase/dehydratase"/>
</dbReference>
<protein>
    <submittedName>
        <fullName evidence="1">Polyketide cyclase / dehydrase and lipid transport domain containing protein</fullName>
    </submittedName>
</protein>
<comment type="caution">
    <text evidence="1">The sequence shown here is derived from an EMBL/GenBank/DDBJ whole genome shotgun (WGS) entry which is preliminary data.</text>
</comment>
<organism evidence="1 2">
    <name type="scientific">Profundibacterium mesophilum KAUST100406-0324</name>
    <dbReference type="NCBI Taxonomy" id="1037889"/>
    <lineage>
        <taxon>Bacteria</taxon>
        <taxon>Pseudomonadati</taxon>
        <taxon>Pseudomonadota</taxon>
        <taxon>Alphaproteobacteria</taxon>
        <taxon>Rhodobacterales</taxon>
        <taxon>Roseobacteraceae</taxon>
        <taxon>Profundibacterium</taxon>
    </lineage>
</organism>
<dbReference type="InterPro" id="IPR023393">
    <property type="entry name" value="START-like_dom_sf"/>
</dbReference>
<dbReference type="Proteomes" id="UP000698242">
    <property type="component" value="Unassembled WGS sequence"/>
</dbReference>
<dbReference type="OrthoDB" id="7860307at2"/>
<reference evidence="1" key="1">
    <citation type="submission" date="2013-03" db="EMBL/GenBank/DDBJ databases">
        <title>Genome Sequence of the Profundibacterium mesophilum strain KAUST100406-0324T from Red Sea, a novel genus in the family Rhodobacteraceae.</title>
        <authorList>
            <person name="Essack M."/>
            <person name="Alam I."/>
            <person name="Lafi F."/>
            <person name="Alawi W."/>
            <person name="Kamanu F."/>
            <person name="Al-Suwailem A."/>
            <person name="Lee O.O."/>
            <person name="Xu Y."/>
            <person name="Bajic V."/>
            <person name="Qian P.-Y."/>
            <person name="Archer J."/>
        </authorList>
    </citation>
    <scope>NUCLEOTIDE SEQUENCE</scope>
    <source>
        <strain evidence="1">KAUST100406-0324</strain>
    </source>
</reference>
<dbReference type="RefSeq" id="WP_159964729.1">
    <property type="nucleotide sequence ID" value="NZ_APKE01000014.1"/>
</dbReference>
<accession>A0A921NQ34</accession>
<gene>
    <name evidence="1" type="ORF">PMES_01343</name>
</gene>
<keyword evidence="2" id="KW-1185">Reference proteome</keyword>
<dbReference type="Pfam" id="PF10604">
    <property type="entry name" value="Polyketide_cyc2"/>
    <property type="match status" value="1"/>
</dbReference>
<sequence length="153" mass="17231">MKFSSRRDIAAPQEVVFDQLSDFSAAERLAQGRGVRVERLAGPPPEASRWMISYEFRGRERRLDAHVTSYTPPEGFTISGVSDGITLQIDIEVIALAPDRTRLALGIELRPRTLPARILVQSMKLTKPALSRRLDTRIDTIAARIERQHRPVS</sequence>
<dbReference type="CDD" id="cd07812">
    <property type="entry name" value="SRPBCC"/>
    <property type="match status" value="1"/>
</dbReference>
<evidence type="ECO:0000313" key="2">
    <source>
        <dbReference type="Proteomes" id="UP000698242"/>
    </source>
</evidence>
<dbReference type="EMBL" id="APKE01000014">
    <property type="protein sequence ID" value="KAF0676611.1"/>
    <property type="molecule type" value="Genomic_DNA"/>
</dbReference>
<evidence type="ECO:0000313" key="1">
    <source>
        <dbReference type="EMBL" id="KAF0676611.1"/>
    </source>
</evidence>
<name>A0A921NQ34_9RHOB</name>